<dbReference type="AlphaFoldDB" id="A0A317KVQ7"/>
<dbReference type="PANTHER" id="PTHR43280:SF28">
    <property type="entry name" value="HTH-TYPE TRANSCRIPTIONAL ACTIVATOR RHAS"/>
    <property type="match status" value="1"/>
</dbReference>
<evidence type="ECO:0000256" key="2">
    <source>
        <dbReference type="ARBA" id="ARBA00023125"/>
    </source>
</evidence>
<comment type="caution">
    <text evidence="5">The sequence shown here is derived from an EMBL/GenBank/DDBJ whole genome shotgun (WGS) entry which is preliminary data.</text>
</comment>
<dbReference type="InterPro" id="IPR018060">
    <property type="entry name" value="HTH_AraC"/>
</dbReference>
<name>A0A317KVQ7_9BACI</name>
<dbReference type="PROSITE" id="PS01124">
    <property type="entry name" value="HTH_ARAC_FAMILY_2"/>
    <property type="match status" value="1"/>
</dbReference>
<reference evidence="5 6" key="1">
    <citation type="submission" date="2018-05" db="EMBL/GenBank/DDBJ databases">
        <title>Genomic analysis of Gracilibacillus dipsosauri DD1 reveals novel features of a salt-tolerant amylase.</title>
        <authorList>
            <person name="Deutch C.E."/>
            <person name="Yang S."/>
        </authorList>
    </citation>
    <scope>NUCLEOTIDE SEQUENCE [LARGE SCALE GENOMIC DNA]</scope>
    <source>
        <strain evidence="5 6">DD1</strain>
    </source>
</reference>
<dbReference type="Pfam" id="PF12833">
    <property type="entry name" value="HTH_18"/>
    <property type="match status" value="1"/>
</dbReference>
<dbReference type="SUPFAM" id="SSF46689">
    <property type="entry name" value="Homeodomain-like"/>
    <property type="match status" value="2"/>
</dbReference>
<dbReference type="PANTHER" id="PTHR43280">
    <property type="entry name" value="ARAC-FAMILY TRANSCRIPTIONAL REGULATOR"/>
    <property type="match status" value="1"/>
</dbReference>
<dbReference type="Proteomes" id="UP000245624">
    <property type="component" value="Unassembled WGS sequence"/>
</dbReference>
<keyword evidence="1" id="KW-0805">Transcription regulation</keyword>
<evidence type="ECO:0000313" key="5">
    <source>
        <dbReference type="EMBL" id="PWU67582.1"/>
    </source>
</evidence>
<dbReference type="GO" id="GO:0043565">
    <property type="term" value="F:sequence-specific DNA binding"/>
    <property type="evidence" value="ECO:0007669"/>
    <property type="project" value="InterPro"/>
</dbReference>
<dbReference type="SMART" id="SM00342">
    <property type="entry name" value="HTH_ARAC"/>
    <property type="match status" value="1"/>
</dbReference>
<dbReference type="RefSeq" id="WP_054787420.1">
    <property type="nucleotide sequence ID" value="NZ_JAJUIE010000083.1"/>
</dbReference>
<feature type="domain" description="HTH araC/xylS-type" evidence="4">
    <location>
        <begin position="9"/>
        <end position="107"/>
    </location>
</feature>
<dbReference type="InterPro" id="IPR009057">
    <property type="entry name" value="Homeodomain-like_sf"/>
</dbReference>
<keyword evidence="2" id="KW-0238">DNA-binding</keyword>
<keyword evidence="6" id="KW-1185">Reference proteome</keyword>
<gene>
    <name evidence="5" type="ORF">DLJ74_14055</name>
</gene>
<accession>A0A317KVQ7</accession>
<dbReference type="OrthoDB" id="9816344at2"/>
<sequence length="272" mass="31217">MAKRNIEIDEAIKFIHQNLHEPINLKQLARYVSYSPYHFSRMFKEEIGLPPLYYLSALRLQKAKELLLKTNFSIRDISLEVGQQSLGTFTSRFTEKVGVTPSVFRQSTTKTEQQFQQITKMPDFTQQTRKVLHNTIYGHINATQPFLGIVLIGLFSKPIPEGFPLYGLILPSLGEFYFSNVKPGRYYLLATSVSMEMNSKDILLTNTNLRAKRSEPIFVNHKDEVPAIELTLRSPKMDDPPILISISALMQQHINKINPLYRDLANSNRLNS</sequence>
<keyword evidence="3" id="KW-0804">Transcription</keyword>
<evidence type="ECO:0000313" key="6">
    <source>
        <dbReference type="Proteomes" id="UP000245624"/>
    </source>
</evidence>
<protein>
    <submittedName>
        <fullName evidence="5">AraC family transcriptional regulator</fullName>
    </submittedName>
</protein>
<evidence type="ECO:0000259" key="4">
    <source>
        <dbReference type="PROSITE" id="PS01124"/>
    </source>
</evidence>
<evidence type="ECO:0000256" key="1">
    <source>
        <dbReference type="ARBA" id="ARBA00023015"/>
    </source>
</evidence>
<dbReference type="Gene3D" id="1.10.10.60">
    <property type="entry name" value="Homeodomain-like"/>
    <property type="match status" value="2"/>
</dbReference>
<organism evidence="5 6">
    <name type="scientific">Gracilibacillus dipsosauri</name>
    <dbReference type="NCBI Taxonomy" id="178340"/>
    <lineage>
        <taxon>Bacteria</taxon>
        <taxon>Bacillati</taxon>
        <taxon>Bacillota</taxon>
        <taxon>Bacilli</taxon>
        <taxon>Bacillales</taxon>
        <taxon>Bacillaceae</taxon>
        <taxon>Gracilibacillus</taxon>
    </lineage>
</organism>
<proteinExistence type="predicted"/>
<dbReference type="GO" id="GO:0003700">
    <property type="term" value="F:DNA-binding transcription factor activity"/>
    <property type="evidence" value="ECO:0007669"/>
    <property type="project" value="InterPro"/>
</dbReference>
<dbReference type="EMBL" id="QGTD01000013">
    <property type="protein sequence ID" value="PWU67582.1"/>
    <property type="molecule type" value="Genomic_DNA"/>
</dbReference>
<evidence type="ECO:0000256" key="3">
    <source>
        <dbReference type="ARBA" id="ARBA00023163"/>
    </source>
</evidence>